<dbReference type="Proteomes" id="UP000078460">
    <property type="component" value="Unassembled WGS sequence"/>
</dbReference>
<dbReference type="InterPro" id="IPR029044">
    <property type="entry name" value="Nucleotide-diphossugar_trans"/>
</dbReference>
<evidence type="ECO:0000313" key="3">
    <source>
        <dbReference type="Proteomes" id="UP000078460"/>
    </source>
</evidence>
<comment type="caution">
    <text evidence="2">The sequence shown here is derived from an EMBL/GenBank/DDBJ whole genome shotgun (WGS) entry which is preliminary data.</text>
</comment>
<proteinExistence type="predicted"/>
<evidence type="ECO:0000259" key="1">
    <source>
        <dbReference type="Pfam" id="PF00535"/>
    </source>
</evidence>
<name>A0A175Y1P4_9SPHN</name>
<dbReference type="InterPro" id="IPR050256">
    <property type="entry name" value="Glycosyltransferase_2"/>
</dbReference>
<dbReference type="KEGG" id="smy:BJP26_17055"/>
<dbReference type="CDD" id="cd04179">
    <property type="entry name" value="DPM_DPG-synthase_like"/>
    <property type="match status" value="1"/>
</dbReference>
<dbReference type="EMBL" id="LQCK02000023">
    <property type="protein sequence ID" value="KZB94684.1"/>
    <property type="molecule type" value="Genomic_DNA"/>
</dbReference>
<organism evidence="2 3">
    <name type="scientific">Sphingomonas melonis TY</name>
    <dbReference type="NCBI Taxonomy" id="621456"/>
    <lineage>
        <taxon>Bacteria</taxon>
        <taxon>Pseudomonadati</taxon>
        <taxon>Pseudomonadota</taxon>
        <taxon>Alphaproteobacteria</taxon>
        <taxon>Sphingomonadales</taxon>
        <taxon>Sphingomonadaceae</taxon>
        <taxon>Sphingomonas</taxon>
    </lineage>
</organism>
<dbReference type="OrthoDB" id="3177103at2"/>
<dbReference type="GO" id="GO:0016740">
    <property type="term" value="F:transferase activity"/>
    <property type="evidence" value="ECO:0007669"/>
    <property type="project" value="UniProtKB-KW"/>
</dbReference>
<dbReference type="Pfam" id="PF00535">
    <property type="entry name" value="Glycos_transf_2"/>
    <property type="match status" value="1"/>
</dbReference>
<keyword evidence="3" id="KW-1185">Reference proteome</keyword>
<keyword evidence="2" id="KW-0808">Transferase</keyword>
<evidence type="ECO:0000313" key="2">
    <source>
        <dbReference type="EMBL" id="KZB94684.1"/>
    </source>
</evidence>
<dbReference type="SUPFAM" id="SSF53448">
    <property type="entry name" value="Nucleotide-diphospho-sugar transferases"/>
    <property type="match status" value="1"/>
</dbReference>
<dbReference type="PANTHER" id="PTHR48090:SF7">
    <property type="entry name" value="RFBJ PROTEIN"/>
    <property type="match status" value="1"/>
</dbReference>
<dbReference type="Gene3D" id="3.90.550.10">
    <property type="entry name" value="Spore Coat Polysaccharide Biosynthesis Protein SpsA, Chain A"/>
    <property type="match status" value="1"/>
</dbReference>
<gene>
    <name evidence="2" type="ORF">AVM11_05850</name>
</gene>
<dbReference type="InterPro" id="IPR001173">
    <property type="entry name" value="Glyco_trans_2-like"/>
</dbReference>
<dbReference type="PANTHER" id="PTHR48090">
    <property type="entry name" value="UNDECAPRENYL-PHOSPHATE 4-DEOXY-4-FORMAMIDO-L-ARABINOSE TRANSFERASE-RELATED"/>
    <property type="match status" value="1"/>
</dbReference>
<feature type="domain" description="Glycosyltransferase 2-like" evidence="1">
    <location>
        <begin position="11"/>
        <end position="163"/>
    </location>
</feature>
<dbReference type="STRING" id="621456.BJP26_17055"/>
<dbReference type="AlphaFoldDB" id="A0A175Y1P4"/>
<protein>
    <submittedName>
        <fullName evidence="2">Glycosyl transferase</fullName>
    </submittedName>
</protein>
<reference evidence="2" key="1">
    <citation type="submission" date="2016-03" db="EMBL/GenBank/DDBJ databases">
        <title>Sphingomonas melonis TY, whole genome shotgun sequencing.</title>
        <authorList>
            <person name="Wang H."/>
            <person name="Zhu P."/>
        </authorList>
    </citation>
    <scope>NUCLEOTIDE SEQUENCE [LARGE SCALE GENOMIC DNA]</scope>
    <source>
        <strain evidence="2">TY</strain>
    </source>
</reference>
<sequence length="313" mass="33903">MSIVTQPTIAVLLPCYNEAAAIGQTVAGFRAALPDATIYVYDNNSTDATIAVAHEAGAVVRTERIQGKGNVVRRMFADIDADVYVMADGDATYDAASAPALVARLLSEQCDMIVGSRVSQVQESYRRGHRFGNALLTGMLARLFGRSFTDILSGYRVFSRRFVKSFPSLSSGFEIETEISVHALELKMPCAEIETPYYARPEGSASKLSTYGDGFRILNTILTLYRIERPLLFFGAIGALFAAVAVVLGVPLAITYMHTHLVPRFPTAVLITGLMIIAALCGFAGLILDTVVRGRREVRRLAYLGHKAPQSGA</sequence>
<dbReference type="GeneID" id="93799441"/>
<accession>A0A175Y1P4</accession>
<dbReference type="RefSeq" id="WP_017978152.1">
    <property type="nucleotide sequence ID" value="NZ_CP017578.1"/>
</dbReference>